<sequence length="1102" mass="126226">MSMQDLNHPYDFDLSKHGWIEASAGTGKTFTIERLVVRAIVEEKIPISSILTVTFTEKATGELKDRIRGLLQNIVDGSLAEGDRQWFEEQQRKHGKQEASKTFAFVKESLDRFDEAAIFTIHGFCQSLLTEYSFELGRLLKYELVNDNDLLETLIPDALRRLPVSESDLLERLVRSEFWKVTHSGEPRLENAVRNLLRMLKGNVEPRLSSASEDSPMHILLRMVRSIQEDLVRLKAERGWISYDDMILHVRDALCPTTDRFKDPATDRATDQKKDPDTSRKLASAIGERFRFAIIDEFQDTDALQWDIFSACFLNSGRHVSRTSDRKSDDRSPRLILVGDPKQSIYGFRGADLNAYFRAKKRFVALAEKGEAHLYRINRNFRSSPEYIQALNAIFQSEGYPWNVASDDNDLAYVLKDCPTGNRWEGTELPPGRRPMNLWRPENADGAAAIRLAHARHICNEIRFLTAGGHELCKDGRRIPVSYGDICILARSKKEATGILGHLRTAGIPASFYKQAGVFESVEALEILYVLEALAEPARSSAVQKALLTRFFGISIELIQAMDELPVDHPFRERMQRWHELAGENRWPQLFREMMTVDELFALVHADAGGWERSLTNYEQIFHALEERALRNGLDLIGIVRQLKELIREGSLEEEETLHKQETEEQRVRVMTIHASKGLEFPIVFIYGGLTEGTNIDFFRFYEEEHPVIVPVPWFDPDKKELDRSESGLRFKELHKSFARAENARLYYVALTRAAVMCYIPTYRPNRNAGPVGSFLQDALDEAMKLSPNVFAEVRDQHQTIASISRSPIDGQSTAQLPEPVLPAHLQERKADLLSYSSIVRQRAERIDREELDHDASASEVILETSDVDVQQTSLDMIFRGAEAGNFFHEILERLDFQDDAFREEQPSDSLFSEDVYPSLSTRNRSLIRRKLDQYGYRTDSDHEGPVVLLLHRLMRTQILPGFRLCDLKPADRIHEMEFVFRYSENVAGIRGERFFTGFIDLVFRHEGRIYLLDWKTNRLPAYDRPHLDEAMRSHQYDLQYSLYAGALSGWLESRGHDPVAELGGVIYLFLRGVRPGASDGIFFETASLEEVSRKLAREIGA</sequence>
<dbReference type="EC" id="5.6.2.4" evidence="15"/>
<dbReference type="EC" id="3.1.11.5" evidence="15"/>
<feature type="binding site" evidence="15">
    <location>
        <position position="1014"/>
    </location>
    <ligand>
        <name>Mg(2+)</name>
        <dbReference type="ChEBI" id="CHEBI:18420"/>
    </ligand>
</feature>
<dbReference type="InterPro" id="IPR000212">
    <property type="entry name" value="DNA_helicase_UvrD/REP"/>
</dbReference>
<comment type="domain">
    <text evidence="15">The C-terminal domain has nuclease activity and interacts with RecD. It interacts with RecA, facilitating its loading onto ssDNA.</text>
</comment>
<dbReference type="GO" id="GO:0009338">
    <property type="term" value="C:exodeoxyribonuclease V complex"/>
    <property type="evidence" value="ECO:0007669"/>
    <property type="project" value="TreeGrafter"/>
</dbReference>
<evidence type="ECO:0000259" key="19">
    <source>
        <dbReference type="PROSITE" id="PS51217"/>
    </source>
</evidence>
<evidence type="ECO:0000256" key="14">
    <source>
        <dbReference type="ARBA" id="ARBA00048988"/>
    </source>
</evidence>
<keyword evidence="10 15" id="KW-0238">DNA-binding</keyword>
<evidence type="ECO:0000313" key="21">
    <source>
        <dbReference type="Proteomes" id="UP000460298"/>
    </source>
</evidence>
<keyword evidence="8 15" id="KW-0067">ATP-binding</keyword>
<evidence type="ECO:0000256" key="16">
    <source>
        <dbReference type="PROSITE-ProRule" id="PRU00560"/>
    </source>
</evidence>
<evidence type="ECO:0000256" key="7">
    <source>
        <dbReference type="ARBA" id="ARBA00022839"/>
    </source>
</evidence>
<evidence type="ECO:0000256" key="8">
    <source>
        <dbReference type="ARBA" id="ARBA00022840"/>
    </source>
</evidence>
<dbReference type="InterPro" id="IPR011335">
    <property type="entry name" value="Restrct_endonuc-II-like"/>
</dbReference>
<dbReference type="Gene3D" id="3.40.50.300">
    <property type="entry name" value="P-loop containing nucleotide triphosphate hydrolases"/>
    <property type="match status" value="3"/>
</dbReference>
<dbReference type="HAMAP" id="MF_01485">
    <property type="entry name" value="RecB"/>
    <property type="match status" value="1"/>
</dbReference>
<comment type="domain">
    <text evidence="15">The N-terminal DNA-binding domain is a ssDNA-dependent ATPase and has ATP-dependent 3'-5' helicase function. This domain interacts with RecC.</text>
</comment>
<proteinExistence type="inferred from homology"/>
<evidence type="ECO:0000256" key="10">
    <source>
        <dbReference type="ARBA" id="ARBA00023125"/>
    </source>
</evidence>
<feature type="region of interest" description="Nuclease activity, interacts with RecD and RecA" evidence="15">
    <location>
        <begin position="830"/>
        <end position="1102"/>
    </location>
</feature>
<comment type="catalytic activity">
    <reaction evidence="13 15">
        <text>Couples ATP hydrolysis with the unwinding of duplex DNA by translocating in the 3'-5' direction.</text>
        <dbReference type="EC" id="5.6.2.4"/>
    </reaction>
</comment>
<keyword evidence="3 15" id="KW-0547">Nucleotide-binding</keyword>
<dbReference type="PROSITE" id="PS51198">
    <property type="entry name" value="UVRD_HELICASE_ATP_BIND"/>
    <property type="match status" value="1"/>
</dbReference>
<dbReference type="InterPro" id="IPR038726">
    <property type="entry name" value="PDDEXK_AddAB-type"/>
</dbReference>
<comment type="subunit">
    <text evidence="15">Heterotrimer of RecB, RecC and RecD. All subunits contribute to DNA-binding. Interacts with RecA.</text>
</comment>
<dbReference type="Gene3D" id="3.90.320.10">
    <property type="match status" value="1"/>
</dbReference>
<comment type="caution">
    <text evidence="20">The sequence shown here is derived from an EMBL/GenBank/DDBJ whole genome shotgun (WGS) entry which is preliminary data.</text>
</comment>
<evidence type="ECO:0000256" key="3">
    <source>
        <dbReference type="ARBA" id="ARBA00022741"/>
    </source>
</evidence>
<organism evidence="20 21">
    <name type="scientific">Leptonema illini</name>
    <dbReference type="NCBI Taxonomy" id="183"/>
    <lineage>
        <taxon>Bacteria</taxon>
        <taxon>Pseudomonadati</taxon>
        <taxon>Spirochaetota</taxon>
        <taxon>Spirochaetia</taxon>
        <taxon>Leptospirales</taxon>
        <taxon>Leptospiraceae</taxon>
        <taxon>Leptonema</taxon>
    </lineage>
</organism>
<evidence type="ECO:0000313" key="20">
    <source>
        <dbReference type="EMBL" id="KAB2933541.1"/>
    </source>
</evidence>
<comment type="miscellaneous">
    <text evidence="15">In the RecBCD complex, RecB has a slow 3'-5' helicase, an exonuclease activity and loads RecA onto ssDNA, RecD has a fast 5'-3' helicase activity, while RecC stimulates the ATPase and processivity of the RecB helicase and contributes to recognition of the Chi site.</text>
</comment>
<comment type="catalytic activity">
    <reaction evidence="14 15">
        <text>ATP + H2O = ADP + phosphate + H(+)</text>
        <dbReference type="Rhea" id="RHEA:13065"/>
        <dbReference type="ChEBI" id="CHEBI:15377"/>
        <dbReference type="ChEBI" id="CHEBI:15378"/>
        <dbReference type="ChEBI" id="CHEBI:30616"/>
        <dbReference type="ChEBI" id="CHEBI:43474"/>
        <dbReference type="ChEBI" id="CHEBI:456216"/>
        <dbReference type="EC" id="5.6.2.4"/>
    </reaction>
</comment>
<evidence type="ECO:0000256" key="13">
    <source>
        <dbReference type="ARBA" id="ARBA00034617"/>
    </source>
</evidence>
<dbReference type="GO" id="GO:0005829">
    <property type="term" value="C:cytosol"/>
    <property type="evidence" value="ECO:0007669"/>
    <property type="project" value="TreeGrafter"/>
</dbReference>
<keyword evidence="7 15" id="KW-0269">Exonuclease</keyword>
<feature type="region of interest" description="Disordered" evidence="17">
    <location>
        <begin position="261"/>
        <end position="280"/>
    </location>
</feature>
<dbReference type="PANTHER" id="PTHR11070:SF23">
    <property type="entry name" value="RECBCD ENZYME SUBUNIT RECB"/>
    <property type="match status" value="1"/>
</dbReference>
<evidence type="ECO:0000256" key="12">
    <source>
        <dbReference type="ARBA" id="ARBA00023235"/>
    </source>
</evidence>
<evidence type="ECO:0000256" key="17">
    <source>
        <dbReference type="SAM" id="MobiDB-lite"/>
    </source>
</evidence>
<keyword evidence="12 15" id="KW-0413">Isomerase</keyword>
<feature type="binding site" evidence="15">
    <location>
        <position position="1001"/>
    </location>
    <ligand>
        <name>Mg(2+)</name>
        <dbReference type="ChEBI" id="CHEBI:18420"/>
    </ligand>
</feature>
<dbReference type="SUPFAM" id="SSF52980">
    <property type="entry name" value="Restriction endonuclease-like"/>
    <property type="match status" value="1"/>
</dbReference>
<comment type="cofactor">
    <cofactor evidence="15">
        <name>Mg(2+)</name>
        <dbReference type="ChEBI" id="CHEBI:18420"/>
    </cofactor>
    <text evidence="15">Binds 1 Mg(2+) ion per subunit.</text>
</comment>
<dbReference type="AlphaFoldDB" id="A0A833H2R0"/>
<dbReference type="CDD" id="cd22352">
    <property type="entry name" value="RecB_C-like"/>
    <property type="match status" value="1"/>
</dbReference>
<feature type="active site" description="For nuclease activity" evidence="15">
    <location>
        <position position="1014"/>
    </location>
</feature>
<dbReference type="InterPro" id="IPR011604">
    <property type="entry name" value="PDDEXK-like_dom_sf"/>
</dbReference>
<dbReference type="Pfam" id="PF13361">
    <property type="entry name" value="UvrD_C"/>
    <property type="match status" value="2"/>
</dbReference>
<evidence type="ECO:0000256" key="9">
    <source>
        <dbReference type="ARBA" id="ARBA00022842"/>
    </source>
</evidence>
<dbReference type="GO" id="GO:0003677">
    <property type="term" value="F:DNA binding"/>
    <property type="evidence" value="ECO:0007669"/>
    <property type="project" value="UniProtKB-UniRule"/>
</dbReference>
<dbReference type="Proteomes" id="UP000460298">
    <property type="component" value="Unassembled WGS sequence"/>
</dbReference>
<evidence type="ECO:0000256" key="15">
    <source>
        <dbReference type="HAMAP-Rule" id="MF_01485"/>
    </source>
</evidence>
<name>A0A833H2R0_9LEPT</name>
<dbReference type="InterPro" id="IPR014016">
    <property type="entry name" value="UvrD-like_ATP-bd"/>
</dbReference>
<feature type="domain" description="UvrD-like helicase C-terminal" evidence="19">
    <location>
        <begin position="402"/>
        <end position="678"/>
    </location>
</feature>
<evidence type="ECO:0000256" key="2">
    <source>
        <dbReference type="ARBA" id="ARBA00022723"/>
    </source>
</evidence>
<keyword evidence="11 15" id="KW-0234">DNA repair</keyword>
<keyword evidence="5 15" id="KW-0378">Hydrolase</keyword>
<dbReference type="InterPro" id="IPR027417">
    <property type="entry name" value="P-loop_NTPase"/>
</dbReference>
<dbReference type="PROSITE" id="PS51217">
    <property type="entry name" value="UVRD_HELICASE_CTER"/>
    <property type="match status" value="1"/>
</dbReference>
<feature type="binding site" evidence="15">
    <location>
        <position position="889"/>
    </location>
    <ligand>
        <name>Mg(2+)</name>
        <dbReference type="ChEBI" id="CHEBI:18420"/>
    </ligand>
</feature>
<evidence type="ECO:0000259" key="18">
    <source>
        <dbReference type="PROSITE" id="PS51198"/>
    </source>
</evidence>
<keyword evidence="2 15" id="KW-0479">Metal-binding</keyword>
<keyword evidence="6 15" id="KW-0347">Helicase</keyword>
<reference evidence="20 21" key="1">
    <citation type="submission" date="2019-10" db="EMBL/GenBank/DDBJ databases">
        <title>Extracellular Electron Transfer in a Candidatus Methanoperedens spp. Enrichment Culture.</title>
        <authorList>
            <person name="Berger S."/>
            <person name="Rangel Shaw D."/>
            <person name="Berben T."/>
            <person name="In 'T Zandt M."/>
            <person name="Frank J."/>
            <person name="Reimann J."/>
            <person name="Jetten M.S.M."/>
            <person name="Welte C.U."/>
        </authorList>
    </citation>
    <scope>NUCLEOTIDE SEQUENCE [LARGE SCALE GENOMIC DNA]</scope>
    <source>
        <strain evidence="20">SB12</strain>
    </source>
</reference>
<protein>
    <recommendedName>
        <fullName evidence="15">RecBCD enzyme subunit RecB</fullName>
        <ecNumber evidence="15">3.1.11.5</ecNumber>
        <ecNumber evidence="15">5.6.2.4</ecNumber>
    </recommendedName>
    <alternativeName>
        <fullName evidence="15">DNA 3'-5' helicase subunit RecB</fullName>
    </alternativeName>
    <alternativeName>
        <fullName evidence="15">Exonuclease V subunit RecB</fullName>
        <shortName evidence="15">ExoV subunit RecB</shortName>
    </alternativeName>
    <alternativeName>
        <fullName evidence="15">Helicase/nuclease RecBCD subunit RecB</fullName>
    </alternativeName>
</protein>
<feature type="region of interest" description="DNA-binding and helicase activity, interacts with RecC" evidence="15">
    <location>
        <begin position="1"/>
        <end position="798"/>
    </location>
</feature>
<dbReference type="Gene3D" id="1.10.486.10">
    <property type="entry name" value="PCRA, domain 4"/>
    <property type="match status" value="1"/>
</dbReference>
<dbReference type="EMBL" id="WBUI01000005">
    <property type="protein sequence ID" value="KAB2933541.1"/>
    <property type="molecule type" value="Genomic_DNA"/>
</dbReference>
<feature type="binding site" evidence="16">
    <location>
        <begin position="22"/>
        <end position="29"/>
    </location>
    <ligand>
        <name>ATP</name>
        <dbReference type="ChEBI" id="CHEBI:30616"/>
    </ligand>
</feature>
<dbReference type="PANTHER" id="PTHR11070">
    <property type="entry name" value="UVRD / RECB / PCRA DNA HELICASE FAMILY MEMBER"/>
    <property type="match status" value="1"/>
</dbReference>
<feature type="domain" description="UvrD-like helicase ATP-binding" evidence="18">
    <location>
        <begin position="1"/>
        <end position="384"/>
    </location>
</feature>
<gene>
    <name evidence="15" type="primary">recB</name>
    <name evidence="20" type="ORF">F9K24_06745</name>
</gene>
<keyword evidence="1 15" id="KW-0540">Nuclease</keyword>
<dbReference type="GO" id="GO:0043138">
    <property type="term" value="F:3'-5' DNA helicase activity"/>
    <property type="evidence" value="ECO:0007669"/>
    <property type="project" value="UniProtKB-UniRule"/>
</dbReference>
<comment type="function">
    <text evidence="15">A helicase/nuclease that prepares dsDNA breaks (DSB) for recombinational DNA repair. Binds to DSBs and unwinds DNA via a highly rapid and processive ATP-dependent bidirectional helicase activity. Unwinds dsDNA until it encounters a Chi (crossover hotspot instigator) sequence from the 3' direction. Cuts ssDNA a few nucleotides 3' to the Chi site. The properties and activities of the enzyme are changed at Chi. The Chi-altered holoenzyme produces a long 3'-ssDNA overhang and facilitates RecA-binding to the ssDNA for homologous DNA recombination and repair. Holoenzyme degrades any linearized DNA that is unable to undergo homologous recombination. In the holoenzyme this subunit contributes ATPase, 3'-5' helicase, exonuclease activity and loads RecA onto ssDNA.</text>
</comment>
<comment type="catalytic activity">
    <reaction evidence="15">
        <text>Exonucleolytic cleavage (in the presence of ATP) in either 5'- to 3'- or 3'- to 5'-direction to yield 5'-phosphooligonucleotides.</text>
        <dbReference type="EC" id="3.1.11.5"/>
    </reaction>
</comment>
<keyword evidence="4 15" id="KW-0227">DNA damage</keyword>
<evidence type="ECO:0000256" key="4">
    <source>
        <dbReference type="ARBA" id="ARBA00022763"/>
    </source>
</evidence>
<dbReference type="Pfam" id="PF12705">
    <property type="entry name" value="PDDEXK_1"/>
    <property type="match status" value="1"/>
</dbReference>
<dbReference type="GO" id="GO:0000724">
    <property type="term" value="P:double-strand break repair via homologous recombination"/>
    <property type="evidence" value="ECO:0007669"/>
    <property type="project" value="UniProtKB-UniRule"/>
</dbReference>
<accession>A0A833H2R0</accession>
<evidence type="ECO:0000256" key="11">
    <source>
        <dbReference type="ARBA" id="ARBA00023204"/>
    </source>
</evidence>
<dbReference type="Pfam" id="PF00580">
    <property type="entry name" value="UvrD-helicase"/>
    <property type="match status" value="1"/>
</dbReference>
<dbReference type="InterPro" id="IPR004586">
    <property type="entry name" value="RecB"/>
</dbReference>
<keyword evidence="9 15" id="KW-0460">Magnesium</keyword>
<evidence type="ECO:0000256" key="6">
    <source>
        <dbReference type="ARBA" id="ARBA00022806"/>
    </source>
</evidence>
<dbReference type="GO" id="GO:0008854">
    <property type="term" value="F:exodeoxyribonuclease V activity"/>
    <property type="evidence" value="ECO:0007669"/>
    <property type="project" value="UniProtKB-EC"/>
</dbReference>
<dbReference type="SUPFAM" id="SSF52540">
    <property type="entry name" value="P-loop containing nucleoside triphosphate hydrolases"/>
    <property type="match status" value="1"/>
</dbReference>
<evidence type="ECO:0000256" key="1">
    <source>
        <dbReference type="ARBA" id="ARBA00022722"/>
    </source>
</evidence>
<comment type="similarity">
    <text evidence="15">Belongs to the helicase family. UvrD subfamily.</text>
</comment>
<dbReference type="InterPro" id="IPR014017">
    <property type="entry name" value="DNA_helicase_UvrD-like_C"/>
</dbReference>
<dbReference type="GO" id="GO:0005524">
    <property type="term" value="F:ATP binding"/>
    <property type="evidence" value="ECO:0007669"/>
    <property type="project" value="UniProtKB-UniRule"/>
</dbReference>
<evidence type="ECO:0000256" key="5">
    <source>
        <dbReference type="ARBA" id="ARBA00022801"/>
    </source>
</evidence>
<dbReference type="GO" id="GO:0000287">
    <property type="term" value="F:magnesium ion binding"/>
    <property type="evidence" value="ECO:0007669"/>
    <property type="project" value="UniProtKB-UniRule"/>
</dbReference>